<name>A0A1S2VCH3_9BACT</name>
<reference evidence="1 2" key="1">
    <citation type="submission" date="2016-10" db="EMBL/GenBank/DDBJ databases">
        <title>Arsenicibacter rosenii gen. nov., sp. nov., an efficient arsenic-methylating bacterium isolated from an arsenic-contaminated paddy soil.</title>
        <authorList>
            <person name="Huang K."/>
        </authorList>
    </citation>
    <scope>NUCLEOTIDE SEQUENCE [LARGE SCALE GENOMIC DNA]</scope>
    <source>
        <strain evidence="1 2">SM-1</strain>
    </source>
</reference>
<evidence type="ECO:0000313" key="1">
    <source>
        <dbReference type="EMBL" id="OIN55628.1"/>
    </source>
</evidence>
<dbReference type="Proteomes" id="UP000181790">
    <property type="component" value="Unassembled WGS sequence"/>
</dbReference>
<dbReference type="AlphaFoldDB" id="A0A1S2VCH3"/>
<accession>A0A1S2VCH3</accession>
<proteinExistence type="predicted"/>
<gene>
    <name evidence="1" type="ORF">BLX24_29020</name>
</gene>
<dbReference type="RefSeq" id="WP_071506733.1">
    <property type="nucleotide sequence ID" value="NZ_MORL01000049.1"/>
</dbReference>
<organism evidence="1 2">
    <name type="scientific">Arsenicibacter rosenii</name>
    <dbReference type="NCBI Taxonomy" id="1750698"/>
    <lineage>
        <taxon>Bacteria</taxon>
        <taxon>Pseudomonadati</taxon>
        <taxon>Bacteroidota</taxon>
        <taxon>Cytophagia</taxon>
        <taxon>Cytophagales</taxon>
        <taxon>Spirosomataceae</taxon>
        <taxon>Arsenicibacter</taxon>
    </lineage>
</organism>
<keyword evidence="2" id="KW-1185">Reference proteome</keyword>
<sequence>MSEIKEIQVTKYQTSDGTVCNTRQAAIDRQNILNTPGLRICPTCDFKGGFWSNPEYGGEDGRVYIAGGYKTCKDCNGKGYQKHRELWE</sequence>
<comment type="caution">
    <text evidence="1">The sequence shown here is derived from an EMBL/GenBank/DDBJ whole genome shotgun (WGS) entry which is preliminary data.</text>
</comment>
<dbReference type="EMBL" id="MORL01000049">
    <property type="protein sequence ID" value="OIN55628.1"/>
    <property type="molecule type" value="Genomic_DNA"/>
</dbReference>
<protein>
    <submittedName>
        <fullName evidence="1">Uncharacterized protein</fullName>
    </submittedName>
</protein>
<evidence type="ECO:0000313" key="2">
    <source>
        <dbReference type="Proteomes" id="UP000181790"/>
    </source>
</evidence>
<dbReference type="OrthoDB" id="1036884at2"/>